<name>A0A7R9SVV7_9CHLO</name>
<evidence type="ECO:0000313" key="1">
    <source>
        <dbReference type="EMBL" id="CAD8216428.1"/>
    </source>
</evidence>
<sequence length="234" mass="26697">MSGSGLPTIKEKAESGHLVHPMHNGKRLYLNIESPAGNQEALPFKINEREVFMVDLDLKVVSGVRPDPHMPCEVAVTFEDRRSESARRAAHKSPHLDGLFTPIGTPSVHRLHLDEVNRQIDLMHEACEVSISLDTEEEEHPKRKVTYAKETQSIALRKQMKTTQQSMPLKPNKYERHQSSFFKIKDNRTSVESLPSTNSDRIVMMEMLKKVENEGDLPRFSSHASFMASQWNQK</sequence>
<gene>
    <name evidence="1" type="ORF">PAMY1081_LOCUS702</name>
</gene>
<organism evidence="1">
    <name type="scientific">Polyblepharides amylifera</name>
    <dbReference type="NCBI Taxonomy" id="1486889"/>
    <lineage>
        <taxon>Eukaryota</taxon>
        <taxon>Viridiplantae</taxon>
        <taxon>Chlorophyta</taxon>
        <taxon>Pyramimonadophyceae</taxon>
        <taxon>Pyramimonadales</taxon>
        <taxon>Polyblepharidaceae</taxon>
        <taxon>Polyblepharides</taxon>
    </lineage>
</organism>
<protein>
    <submittedName>
        <fullName evidence="1">Uncharacterized protein</fullName>
    </submittedName>
</protein>
<proteinExistence type="predicted"/>
<accession>A0A7R9SVV7</accession>
<reference evidence="1" key="1">
    <citation type="submission" date="2021-01" db="EMBL/GenBank/DDBJ databases">
        <authorList>
            <person name="Corre E."/>
            <person name="Pelletier E."/>
            <person name="Niang G."/>
            <person name="Scheremetjew M."/>
            <person name="Finn R."/>
            <person name="Kale V."/>
            <person name="Holt S."/>
            <person name="Cochrane G."/>
            <person name="Meng A."/>
            <person name="Brown T."/>
            <person name="Cohen L."/>
        </authorList>
    </citation>
    <scope>NUCLEOTIDE SEQUENCE</scope>
    <source>
        <strain evidence="1">CCMP720</strain>
    </source>
</reference>
<dbReference type="EMBL" id="HBDV01001108">
    <property type="protein sequence ID" value="CAD8216428.1"/>
    <property type="molecule type" value="Transcribed_RNA"/>
</dbReference>
<dbReference type="AlphaFoldDB" id="A0A7R9SVV7"/>